<organism evidence="1 2">
    <name type="scientific">Chytriomyces confervae</name>
    <dbReference type="NCBI Taxonomy" id="246404"/>
    <lineage>
        <taxon>Eukaryota</taxon>
        <taxon>Fungi</taxon>
        <taxon>Fungi incertae sedis</taxon>
        <taxon>Chytridiomycota</taxon>
        <taxon>Chytridiomycota incertae sedis</taxon>
        <taxon>Chytridiomycetes</taxon>
        <taxon>Chytridiales</taxon>
        <taxon>Chytriomycetaceae</taxon>
        <taxon>Chytriomyces</taxon>
    </lineage>
</organism>
<reference evidence="1 2" key="1">
    <citation type="journal article" date="2019" name="Sci. Rep.">
        <title>Comparative genomics of chytrid fungi reveal insights into the obligate biotrophic and pathogenic lifestyle of Synchytrium endobioticum.</title>
        <authorList>
            <person name="van de Vossenberg B.T.L.H."/>
            <person name="Warris S."/>
            <person name="Nguyen H.D.T."/>
            <person name="van Gent-Pelzer M.P.E."/>
            <person name="Joly D.L."/>
            <person name="van de Geest H.C."/>
            <person name="Bonants P.J.M."/>
            <person name="Smith D.S."/>
            <person name="Levesque C.A."/>
            <person name="van der Lee T.A.J."/>
        </authorList>
    </citation>
    <scope>NUCLEOTIDE SEQUENCE [LARGE SCALE GENOMIC DNA]</scope>
    <source>
        <strain evidence="1 2">CBS 675.73</strain>
    </source>
</reference>
<gene>
    <name evidence="1" type="ORF">CcCBS67573_g05873</name>
</gene>
<keyword evidence="2" id="KW-1185">Reference proteome</keyword>
<dbReference type="InterPro" id="IPR040521">
    <property type="entry name" value="KDZ"/>
</dbReference>
<comment type="caution">
    <text evidence="1">The sequence shown here is derived from an EMBL/GenBank/DDBJ whole genome shotgun (WGS) entry which is preliminary data.</text>
</comment>
<dbReference type="OrthoDB" id="2154279at2759"/>
<sequence>MLMGLGFMVNRVAKPDHAFAIPMVQVALKARIHGTSYESCAGIFFSDPSKSARNKGLYQPFMDAVRFFSGLSQAVQHGTVHSPDTVGWGTTAGLVNFGANLVKTMLLEPVRKEGLLQLRASAAHPGTILEKKRDVWQRNKISKVNTIELSIKDVCMTSLSGFSVHAKGERLLYCDTVIQMIRQQYPDRELVLSYDVICKEVAHLQQPYMLQTNIKTPYIAALPVMHAQAHSKECQVKYSPRIIAGLGTILDGEGVEQENSRLAKSIGLTVGETEGNRELDISLIAEDYNCSKLRSALKIISRKLDLAYVDLASIEGAIGQPSDSNRGSYRGFIDQNNTWRANLMKDHCIRKSGMTSVEEEMYLLREQADERGRTIARTRKILNTHVGTNVASKLRRHLKSQCNQLNAILDKLNSLSNTSSMI</sequence>
<dbReference type="Proteomes" id="UP000320333">
    <property type="component" value="Unassembled WGS sequence"/>
</dbReference>
<dbReference type="Pfam" id="PF18758">
    <property type="entry name" value="KDZ"/>
    <property type="match status" value="1"/>
</dbReference>
<dbReference type="EMBL" id="QEAP01000228">
    <property type="protein sequence ID" value="TPX72451.1"/>
    <property type="molecule type" value="Genomic_DNA"/>
</dbReference>
<evidence type="ECO:0000313" key="1">
    <source>
        <dbReference type="EMBL" id="TPX72451.1"/>
    </source>
</evidence>
<protein>
    <submittedName>
        <fullName evidence="1">Uncharacterized protein</fullName>
    </submittedName>
</protein>
<name>A0A507F836_9FUNG</name>
<evidence type="ECO:0000313" key="2">
    <source>
        <dbReference type="Proteomes" id="UP000320333"/>
    </source>
</evidence>
<dbReference type="AlphaFoldDB" id="A0A507F836"/>
<proteinExistence type="predicted"/>
<accession>A0A507F836</accession>